<reference evidence="1" key="1">
    <citation type="submission" date="2019-11" db="EMBL/GenBank/DDBJ databases">
        <authorList>
            <person name="Liu Y."/>
            <person name="Hou J."/>
            <person name="Li T.-Q."/>
            <person name="Guan C.-H."/>
            <person name="Wu X."/>
            <person name="Wu H.-Z."/>
            <person name="Ling F."/>
            <person name="Zhang R."/>
            <person name="Shi X.-G."/>
            <person name="Ren J.-P."/>
            <person name="Chen E.-F."/>
            <person name="Sun J.-M."/>
        </authorList>
    </citation>
    <scope>NUCLEOTIDE SEQUENCE</scope>
    <source>
        <strain evidence="1">Adult_tree_wgs_1</strain>
        <tissue evidence="1">Leaves</tissue>
    </source>
</reference>
<gene>
    <name evidence="1" type="ORF">RHSIM_Rhsim01G0058200</name>
</gene>
<sequence length="107" mass="11978">MVTSRSASAAMCNSDRLPVWDIDELWPDFTLQKVRLDRRRQILHLGVHGGATEEVGCVMAEIDKDGNSFIDLRKFTEFHGNGMSLSPDAANKEFTTRSTCITRAVMC</sequence>
<name>A0A834HFQ5_RHOSS</name>
<keyword evidence="2" id="KW-1185">Reference proteome</keyword>
<dbReference type="EMBL" id="WJXA01000001">
    <property type="protein sequence ID" value="KAF7152327.1"/>
    <property type="molecule type" value="Genomic_DNA"/>
</dbReference>
<proteinExistence type="predicted"/>
<accession>A0A834HFQ5</accession>
<comment type="caution">
    <text evidence="1">The sequence shown here is derived from an EMBL/GenBank/DDBJ whole genome shotgun (WGS) entry which is preliminary data.</text>
</comment>
<protein>
    <submittedName>
        <fullName evidence="1">Uncharacterized protein</fullName>
    </submittedName>
</protein>
<dbReference type="AlphaFoldDB" id="A0A834HFQ5"/>
<organism evidence="1 2">
    <name type="scientific">Rhododendron simsii</name>
    <name type="common">Sims's rhododendron</name>
    <dbReference type="NCBI Taxonomy" id="118357"/>
    <lineage>
        <taxon>Eukaryota</taxon>
        <taxon>Viridiplantae</taxon>
        <taxon>Streptophyta</taxon>
        <taxon>Embryophyta</taxon>
        <taxon>Tracheophyta</taxon>
        <taxon>Spermatophyta</taxon>
        <taxon>Magnoliopsida</taxon>
        <taxon>eudicotyledons</taxon>
        <taxon>Gunneridae</taxon>
        <taxon>Pentapetalae</taxon>
        <taxon>asterids</taxon>
        <taxon>Ericales</taxon>
        <taxon>Ericaceae</taxon>
        <taxon>Ericoideae</taxon>
        <taxon>Rhodoreae</taxon>
        <taxon>Rhododendron</taxon>
    </lineage>
</organism>
<evidence type="ECO:0000313" key="2">
    <source>
        <dbReference type="Proteomes" id="UP000626092"/>
    </source>
</evidence>
<dbReference type="OrthoDB" id="26525at2759"/>
<dbReference type="Proteomes" id="UP000626092">
    <property type="component" value="Unassembled WGS sequence"/>
</dbReference>
<evidence type="ECO:0000313" key="1">
    <source>
        <dbReference type="EMBL" id="KAF7152327.1"/>
    </source>
</evidence>